<dbReference type="PANTHER" id="PTHR30388">
    <property type="entry name" value="ALDEHYDE OXIDOREDUCTASE MOLYBDENUM COFACTOR ASSEMBLY PROTEIN"/>
    <property type="match status" value="1"/>
</dbReference>
<reference evidence="4" key="1">
    <citation type="journal article" date="2019" name="Int. J. Syst. Evol. Microbiol.">
        <title>The Global Catalogue of Microorganisms (GCM) 10K type strain sequencing project: providing services to taxonomists for standard genome sequencing and annotation.</title>
        <authorList>
            <consortium name="The Broad Institute Genomics Platform"/>
            <consortium name="The Broad Institute Genome Sequencing Center for Infectious Disease"/>
            <person name="Wu L."/>
            <person name="Ma J."/>
        </authorList>
    </citation>
    <scope>NUCLEOTIDE SEQUENCE [LARGE SCALE GENOMIC DNA]</scope>
    <source>
        <strain evidence="4">CGMCC 1.12295</strain>
    </source>
</reference>
<evidence type="ECO:0000259" key="1">
    <source>
        <dbReference type="Pfam" id="PF02625"/>
    </source>
</evidence>
<gene>
    <name evidence="3" type="ORF">ACFSCZ_01170</name>
</gene>
<sequence length="372" mass="40855">MAENEQIIQAVADTKAKGVRAALATVVRVYGSAYRREGAKMLIDENEQMTGMVSGGCLEADVGEVAKQVISSGVPMLKTYDMDEDLVWGLGLGCPGTVDIYIEPVPQEQDDAFDQWLASITEEQTCALATVLKEEGVAERIFIPQTGAPVGSFHELGVQDRAITLARQKMKEKNPLSSSQAFTADTGEEINVFIDIYVPPAELIIFGAGHDAIPVAKYAVSLGWKTTVVDPRPYYNTEERFPGTKRILVDTSKFESEVQIKPHTYVIVMNHHIERDRETLKFVVPSAAPYIGVLGPRKRRNRMMEAIQEEGIKFTEELLERMHSPIGLDIGSESPEEIAISIVAEIIAIQKGHEGGFLDGSHTIHSVSKTAD</sequence>
<protein>
    <submittedName>
        <fullName evidence="3">XdhC family protein</fullName>
    </submittedName>
</protein>
<feature type="domain" description="XdhC- CoxI" evidence="1">
    <location>
        <begin position="16"/>
        <end position="81"/>
    </location>
</feature>
<evidence type="ECO:0000259" key="2">
    <source>
        <dbReference type="Pfam" id="PF13478"/>
    </source>
</evidence>
<evidence type="ECO:0000313" key="3">
    <source>
        <dbReference type="EMBL" id="MFD1705359.1"/>
    </source>
</evidence>
<dbReference type="Pfam" id="PF02625">
    <property type="entry name" value="XdhC_CoxI"/>
    <property type="match status" value="1"/>
</dbReference>
<dbReference type="RefSeq" id="WP_380771711.1">
    <property type="nucleotide sequence ID" value="NZ_JBHUEO010000003.1"/>
</dbReference>
<keyword evidence="4" id="KW-1185">Reference proteome</keyword>
<feature type="domain" description="XdhC Rossmann" evidence="2">
    <location>
        <begin position="203"/>
        <end position="346"/>
    </location>
</feature>
<accession>A0ABW4KAY1</accession>
<dbReference type="InterPro" id="IPR027051">
    <property type="entry name" value="XdhC_Rossmann_dom"/>
</dbReference>
<comment type="caution">
    <text evidence="3">The sequence shown here is derived from an EMBL/GenBank/DDBJ whole genome shotgun (WGS) entry which is preliminary data.</text>
</comment>
<dbReference type="Gene3D" id="3.40.50.720">
    <property type="entry name" value="NAD(P)-binding Rossmann-like Domain"/>
    <property type="match status" value="1"/>
</dbReference>
<dbReference type="Pfam" id="PF13478">
    <property type="entry name" value="XdhC_C"/>
    <property type="match status" value="1"/>
</dbReference>
<name>A0ABW4KAY1_9BACI</name>
<dbReference type="InterPro" id="IPR003777">
    <property type="entry name" value="XdhC_CoxI"/>
</dbReference>
<organism evidence="3 4">
    <name type="scientific">Siminovitchia sediminis</name>
    <dbReference type="NCBI Taxonomy" id="1274353"/>
    <lineage>
        <taxon>Bacteria</taxon>
        <taxon>Bacillati</taxon>
        <taxon>Bacillota</taxon>
        <taxon>Bacilli</taxon>
        <taxon>Bacillales</taxon>
        <taxon>Bacillaceae</taxon>
        <taxon>Siminovitchia</taxon>
    </lineage>
</organism>
<proteinExistence type="predicted"/>
<dbReference type="InterPro" id="IPR052698">
    <property type="entry name" value="MoCofactor_Util/Proc"/>
</dbReference>
<dbReference type="PANTHER" id="PTHR30388:SF6">
    <property type="entry name" value="XANTHINE DEHYDROGENASE SUBUNIT A-RELATED"/>
    <property type="match status" value="1"/>
</dbReference>
<evidence type="ECO:0000313" key="4">
    <source>
        <dbReference type="Proteomes" id="UP001597301"/>
    </source>
</evidence>
<dbReference type="EMBL" id="JBHUEO010000003">
    <property type="protein sequence ID" value="MFD1705359.1"/>
    <property type="molecule type" value="Genomic_DNA"/>
</dbReference>
<dbReference type="Proteomes" id="UP001597301">
    <property type="component" value="Unassembled WGS sequence"/>
</dbReference>